<dbReference type="GO" id="GO:0140359">
    <property type="term" value="F:ABC-type transporter activity"/>
    <property type="evidence" value="ECO:0007669"/>
    <property type="project" value="InterPro"/>
</dbReference>
<name>A0A565CC27_9BRAS</name>
<dbReference type="GO" id="GO:0016020">
    <property type="term" value="C:membrane"/>
    <property type="evidence" value="ECO:0007669"/>
    <property type="project" value="UniProtKB-SubCell"/>
</dbReference>
<evidence type="ECO:0000256" key="4">
    <source>
        <dbReference type="ARBA" id="ARBA00023136"/>
    </source>
</evidence>
<accession>A0A565CC27</accession>
<dbReference type="InterPro" id="IPR011527">
    <property type="entry name" value="ABC1_TM_dom"/>
</dbReference>
<evidence type="ECO:0000256" key="2">
    <source>
        <dbReference type="ARBA" id="ARBA00022692"/>
    </source>
</evidence>
<evidence type="ECO:0000259" key="5">
    <source>
        <dbReference type="Pfam" id="PF00664"/>
    </source>
</evidence>
<dbReference type="AlphaFoldDB" id="A0A565CC27"/>
<sequence length="234" mass="26174">MQGYGGNLSKAYLKANMFAGESISNIRTVAFCAEDKVLDLYSKELLEPSKRSFRREQIAGILYGVSQYGSILMGKGLSSFESVMKTFMVLIVTALVMGEVLALAPDLLKENQMVASVFELLDRRTQVIGDTGEELSTVEGKIEFKGVHFSYPSRPYVSIFRDFDMKIPSGKSMALCGTKRVWEKFGPFAHSPILRPYNRGNHDRRCVLALDLISSITRNSDQVSCTTRNLLFIE</sequence>
<dbReference type="Gene3D" id="3.40.50.300">
    <property type="entry name" value="P-loop containing nucleotide triphosphate hydrolases"/>
    <property type="match status" value="1"/>
</dbReference>
<dbReference type="InterPro" id="IPR027417">
    <property type="entry name" value="P-loop_NTPase"/>
</dbReference>
<keyword evidence="3" id="KW-1133">Transmembrane helix</keyword>
<dbReference type="SUPFAM" id="SSF90123">
    <property type="entry name" value="ABC transporter transmembrane region"/>
    <property type="match status" value="1"/>
</dbReference>
<dbReference type="Proteomes" id="UP000489600">
    <property type="component" value="Unassembled WGS sequence"/>
</dbReference>
<dbReference type="PANTHER" id="PTHR24221:SF482">
    <property type="entry name" value="ABC TRANSPORTER B FAMILY MEMBER 10"/>
    <property type="match status" value="1"/>
</dbReference>
<evidence type="ECO:0000313" key="7">
    <source>
        <dbReference type="Proteomes" id="UP000489600"/>
    </source>
</evidence>
<dbReference type="EMBL" id="CABITT030000007">
    <property type="protein sequence ID" value="VVB11217.1"/>
    <property type="molecule type" value="Genomic_DNA"/>
</dbReference>
<keyword evidence="4" id="KW-0472">Membrane</keyword>
<dbReference type="InterPro" id="IPR039421">
    <property type="entry name" value="Type_1_exporter"/>
</dbReference>
<dbReference type="GO" id="GO:0005524">
    <property type="term" value="F:ATP binding"/>
    <property type="evidence" value="ECO:0007669"/>
    <property type="project" value="InterPro"/>
</dbReference>
<dbReference type="InterPro" id="IPR036640">
    <property type="entry name" value="ABC1_TM_sf"/>
</dbReference>
<feature type="domain" description="ABC transmembrane type-1" evidence="5">
    <location>
        <begin position="8"/>
        <end position="68"/>
    </location>
</feature>
<reference evidence="6" key="1">
    <citation type="submission" date="2019-07" db="EMBL/GenBank/DDBJ databases">
        <authorList>
            <person name="Dittberner H."/>
        </authorList>
    </citation>
    <scope>NUCLEOTIDE SEQUENCE [LARGE SCALE GENOMIC DNA]</scope>
</reference>
<keyword evidence="2" id="KW-0812">Transmembrane</keyword>
<evidence type="ECO:0000256" key="3">
    <source>
        <dbReference type="ARBA" id="ARBA00022989"/>
    </source>
</evidence>
<organism evidence="6 7">
    <name type="scientific">Arabis nemorensis</name>
    <dbReference type="NCBI Taxonomy" id="586526"/>
    <lineage>
        <taxon>Eukaryota</taxon>
        <taxon>Viridiplantae</taxon>
        <taxon>Streptophyta</taxon>
        <taxon>Embryophyta</taxon>
        <taxon>Tracheophyta</taxon>
        <taxon>Spermatophyta</taxon>
        <taxon>Magnoliopsida</taxon>
        <taxon>eudicotyledons</taxon>
        <taxon>Gunneridae</taxon>
        <taxon>Pentapetalae</taxon>
        <taxon>rosids</taxon>
        <taxon>malvids</taxon>
        <taxon>Brassicales</taxon>
        <taxon>Brassicaceae</taxon>
        <taxon>Arabideae</taxon>
        <taxon>Arabis</taxon>
    </lineage>
</organism>
<protein>
    <recommendedName>
        <fullName evidence="5">ABC transmembrane type-1 domain-containing protein</fullName>
    </recommendedName>
</protein>
<evidence type="ECO:0000256" key="1">
    <source>
        <dbReference type="ARBA" id="ARBA00004141"/>
    </source>
</evidence>
<dbReference type="PANTHER" id="PTHR24221">
    <property type="entry name" value="ATP-BINDING CASSETTE SUB-FAMILY B"/>
    <property type="match status" value="1"/>
</dbReference>
<comment type="subcellular location">
    <subcellularLocation>
        <location evidence="1">Membrane</location>
        <topology evidence="1">Multi-pass membrane protein</topology>
    </subcellularLocation>
</comment>
<evidence type="ECO:0000313" key="6">
    <source>
        <dbReference type="EMBL" id="VVB11217.1"/>
    </source>
</evidence>
<dbReference type="OrthoDB" id="1428792at2759"/>
<dbReference type="Pfam" id="PF00664">
    <property type="entry name" value="ABC_membrane"/>
    <property type="match status" value="1"/>
</dbReference>
<keyword evidence="7" id="KW-1185">Reference proteome</keyword>
<dbReference type="Gene3D" id="1.20.1560.10">
    <property type="entry name" value="ABC transporter type 1, transmembrane domain"/>
    <property type="match status" value="1"/>
</dbReference>
<proteinExistence type="predicted"/>
<gene>
    <name evidence="6" type="ORF">ANE_LOCUS21661</name>
</gene>
<comment type="caution">
    <text evidence="6">The sequence shown here is derived from an EMBL/GenBank/DDBJ whole genome shotgun (WGS) entry which is preliminary data.</text>
</comment>